<comment type="caution">
    <text evidence="1">The sequence shown here is derived from an EMBL/GenBank/DDBJ whole genome shotgun (WGS) entry which is preliminary data.</text>
</comment>
<dbReference type="InterPro" id="IPR013431">
    <property type="entry name" value="Delta_60_rpt"/>
</dbReference>
<organism evidence="1 2">
    <name type="scientific">Micromonospora acroterricola</name>
    <dbReference type="NCBI Taxonomy" id="2202421"/>
    <lineage>
        <taxon>Bacteria</taxon>
        <taxon>Bacillati</taxon>
        <taxon>Actinomycetota</taxon>
        <taxon>Actinomycetes</taxon>
        <taxon>Micromonosporales</taxon>
        <taxon>Micromonosporaceae</taxon>
        <taxon>Micromonospora</taxon>
    </lineage>
</organism>
<dbReference type="OrthoDB" id="9802683at2"/>
<dbReference type="Gene3D" id="2.80.10.50">
    <property type="match status" value="1"/>
</dbReference>
<reference evidence="1 2" key="1">
    <citation type="submission" date="2018-05" db="EMBL/GenBank/DDBJ databases">
        <title>Micromonospora atacamensis sp. nov., a novel actinobacteria isolated from high altitude Atacama Desert soil.</title>
        <authorList>
            <person name="Carro L."/>
            <person name="Golinska P."/>
            <person name="Klenk H.-P."/>
            <person name="Goodfellow M."/>
        </authorList>
    </citation>
    <scope>NUCLEOTIDE SEQUENCE [LARGE SCALE GENOMIC DNA]</scope>
    <source>
        <strain evidence="1 2">5R2A7</strain>
    </source>
</reference>
<accession>A0A317D883</accession>
<name>A0A317D883_9ACTN</name>
<dbReference type="Pfam" id="PF17164">
    <property type="entry name" value="DUF5122"/>
    <property type="match status" value="2"/>
</dbReference>
<dbReference type="EMBL" id="QGKR01000170">
    <property type="protein sequence ID" value="PWR09876.1"/>
    <property type="molecule type" value="Genomic_DNA"/>
</dbReference>
<dbReference type="InterPro" id="IPR011047">
    <property type="entry name" value="Quinoprotein_ADH-like_sf"/>
</dbReference>
<evidence type="ECO:0000313" key="2">
    <source>
        <dbReference type="Proteomes" id="UP000245410"/>
    </source>
</evidence>
<dbReference type="AlphaFoldDB" id="A0A317D883"/>
<sequence>MLTSHRPIGGYRLPAWTRHATSGSHPIWRRSVPKLSQLWRFAGRRRTQAGAVALVTVAAVLSVPTATSAAIVPVPQTATLVSANPADATPHARDGETRAFAQVGNTVFVGGSFTQIRQTASSAWVTQRYLFAYDRSTGTMSTTFLPVLDGAVNTLLAGPGGTVIVGGAFKTVNGVSRKNLVALNPSTGAIVDSWVGRSDGGTVRDLTLHGNWLYVAGAFNWLNGTAHAGLARLNATTGAIDPTFNINATVGRHGTTSYVWTIDVAPDGNTLVVGGNFMYVNDQPRNQMALVDLSATPALIDWSTEKFVPPCAAPTTFVHYVQDVKFGGDGSWFVVGTNGGAGWPTAYCDALVRFETSARGANQLGTWVDYTGNDTITAVEVADNVIYLGGHFRWVNNPNGVDVAGAGAVDRLGIAAVTPATGMPVNWNPRRSGSASMPAGTSNWGSSVPVLWRGSDGLYFGHNSDGMGEEYHGRLGMFPLAGGRTFTPKNPPSATTGNLYLSTAPGTLAKVPFDGAALGTPTSVSQPNYTAAGATWRVDDRIYWSHTVAGTPTGSRIDISLFNGGAIGSPWEASGYNDWFNPAALTGAFFLDGRLYYTRTGTNNLYYRYFEIDGNYLGATEFTLPTTGVPWSGVRGMAWVGGRIVYGATDGTLRSVAFDPTAAPSAAVDGTTATVITLATPGLSWSTPSTFFSVQ</sequence>
<keyword evidence="2" id="KW-1185">Reference proteome</keyword>
<evidence type="ECO:0000313" key="1">
    <source>
        <dbReference type="EMBL" id="PWR09876.1"/>
    </source>
</evidence>
<proteinExistence type="predicted"/>
<gene>
    <name evidence="1" type="ORF">DKT68_10740</name>
</gene>
<dbReference type="Proteomes" id="UP000245410">
    <property type="component" value="Unassembled WGS sequence"/>
</dbReference>
<dbReference type="SUPFAM" id="SSF50998">
    <property type="entry name" value="Quinoprotein alcohol dehydrogenase-like"/>
    <property type="match status" value="1"/>
</dbReference>
<protein>
    <submittedName>
        <fullName evidence="1">Uncharacterized protein</fullName>
    </submittedName>
</protein>